<dbReference type="OrthoDB" id="415532at2759"/>
<dbReference type="PANTHER" id="PTHR33119">
    <property type="entry name" value="IFI3P"/>
    <property type="match status" value="1"/>
</dbReference>
<protein>
    <submittedName>
        <fullName evidence="4">Uncharacterized protein</fullName>
    </submittedName>
</protein>
<dbReference type="InterPro" id="IPR049207">
    <property type="entry name" value="DUF4246_N"/>
</dbReference>
<evidence type="ECO:0000259" key="2">
    <source>
        <dbReference type="Pfam" id="PF14033"/>
    </source>
</evidence>
<dbReference type="PANTHER" id="PTHR33119:SF1">
    <property type="entry name" value="FE2OG DIOXYGENASE DOMAIN-CONTAINING PROTEIN"/>
    <property type="match status" value="1"/>
</dbReference>
<sequence>MASSTRQVDYTLVHPAPGHGKPLDWVPKEGDELYVGQPLPTALLQGSVTSAMFAGDDNVKKAFLPLLTTRELLMLRFMNAVTDKPEWQKKVTDDEIVAKWRSETVPPNSVNEATMTDLMFDFCIAELRHKAKDVYNDPKTPIIVYNADVVKSDTAVPEYVKIGLQEADWHPGSNEMVLDLVHPSLFPLIYGKSRILKVGEKVVGREECIARCGEGEVLESGKTEKKTNAKGDDDNDEGQDGEDEDEENDDGYYYRRRPDLNPYSSKFQWLPCEVDISGDDAKIISYINNLHPKHEKLYGLIEKIIDAALPLWERTLAPLQSENALQFFMRIICDGTEYEDDEEGNEEFGPSGSESDHESSSGGESEGEEENKDNELTKSLLTKVKGEKDAGEEEDEDAEGDDDYEPEETEEKEGDDNGREGEDGEGGEEVDEDEDEDDGEEEARVVVQPNPEPFAADKFHLHKPPNFKDLYGRKGRPLQVIVKLANIELTPEKPKYEGGTWHVEGKQNEHICATALYYYSSSNIKASRLAFKQFVETEFPYTFNYEQNDHGFLTEYFGVENEEAGVQYVGEVETKEGRLLTFPNILQHQVQPFELEDPAKSGHRKIVALFLVDPNVRIVSTAHVPAQQVDWWRESSETGKGTAATTTVVATGLGKLPVELKDQIFDSIEGFPITLREAKELREELMEERKRFVRDHAHAVKENNAFSLCEH</sequence>
<evidence type="ECO:0000313" key="4">
    <source>
        <dbReference type="EMBL" id="TEB34274.1"/>
    </source>
</evidence>
<feature type="region of interest" description="Disordered" evidence="1">
    <location>
        <begin position="338"/>
        <end position="444"/>
    </location>
</feature>
<feature type="region of interest" description="Disordered" evidence="1">
    <location>
        <begin position="1"/>
        <end position="22"/>
    </location>
</feature>
<dbReference type="STRING" id="71717.A0A4Y7TJW7"/>
<keyword evidence="5" id="KW-1185">Reference proteome</keyword>
<dbReference type="InterPro" id="IPR049192">
    <property type="entry name" value="DUF4246_C"/>
</dbReference>
<dbReference type="EMBL" id="QPFP01000010">
    <property type="protein sequence ID" value="TEB34274.1"/>
    <property type="molecule type" value="Genomic_DNA"/>
</dbReference>
<feature type="domain" description="DUF4246" evidence="2">
    <location>
        <begin position="119"/>
        <end position="634"/>
    </location>
</feature>
<gene>
    <name evidence="4" type="ORF">FA13DRAFT_1789408</name>
</gene>
<reference evidence="4 5" key="1">
    <citation type="journal article" date="2019" name="Nat. Ecol. Evol.">
        <title>Megaphylogeny resolves global patterns of mushroom evolution.</title>
        <authorList>
            <person name="Varga T."/>
            <person name="Krizsan K."/>
            <person name="Foldi C."/>
            <person name="Dima B."/>
            <person name="Sanchez-Garcia M."/>
            <person name="Sanchez-Ramirez S."/>
            <person name="Szollosi G.J."/>
            <person name="Szarkandi J.G."/>
            <person name="Papp V."/>
            <person name="Albert L."/>
            <person name="Andreopoulos W."/>
            <person name="Angelini C."/>
            <person name="Antonin V."/>
            <person name="Barry K.W."/>
            <person name="Bougher N.L."/>
            <person name="Buchanan P."/>
            <person name="Buyck B."/>
            <person name="Bense V."/>
            <person name="Catcheside P."/>
            <person name="Chovatia M."/>
            <person name="Cooper J."/>
            <person name="Damon W."/>
            <person name="Desjardin D."/>
            <person name="Finy P."/>
            <person name="Geml J."/>
            <person name="Haridas S."/>
            <person name="Hughes K."/>
            <person name="Justo A."/>
            <person name="Karasinski D."/>
            <person name="Kautmanova I."/>
            <person name="Kiss B."/>
            <person name="Kocsube S."/>
            <person name="Kotiranta H."/>
            <person name="LaButti K.M."/>
            <person name="Lechner B.E."/>
            <person name="Liimatainen K."/>
            <person name="Lipzen A."/>
            <person name="Lukacs Z."/>
            <person name="Mihaltcheva S."/>
            <person name="Morgado L.N."/>
            <person name="Niskanen T."/>
            <person name="Noordeloos M.E."/>
            <person name="Ohm R.A."/>
            <person name="Ortiz-Santana B."/>
            <person name="Ovrebo C."/>
            <person name="Racz N."/>
            <person name="Riley R."/>
            <person name="Savchenko A."/>
            <person name="Shiryaev A."/>
            <person name="Soop K."/>
            <person name="Spirin V."/>
            <person name="Szebenyi C."/>
            <person name="Tomsovsky M."/>
            <person name="Tulloss R.E."/>
            <person name="Uehling J."/>
            <person name="Grigoriev I.V."/>
            <person name="Vagvolgyi C."/>
            <person name="Papp T."/>
            <person name="Martin F.M."/>
            <person name="Miettinen O."/>
            <person name="Hibbett D.S."/>
            <person name="Nagy L.G."/>
        </authorList>
    </citation>
    <scope>NUCLEOTIDE SEQUENCE [LARGE SCALE GENOMIC DNA]</scope>
    <source>
        <strain evidence="4 5">FP101781</strain>
    </source>
</reference>
<feature type="compositionally biased region" description="Basic and acidic residues" evidence="1">
    <location>
        <begin position="220"/>
        <end position="232"/>
    </location>
</feature>
<dbReference type="InterPro" id="IPR025340">
    <property type="entry name" value="DUF4246"/>
</dbReference>
<dbReference type="AlphaFoldDB" id="A0A4Y7TJW7"/>
<evidence type="ECO:0000259" key="3">
    <source>
        <dbReference type="Pfam" id="PF21666"/>
    </source>
</evidence>
<feature type="compositionally biased region" description="Acidic residues" evidence="1">
    <location>
        <begin position="390"/>
        <end position="414"/>
    </location>
</feature>
<name>A0A4Y7TJW7_COPMI</name>
<feature type="compositionally biased region" description="Acidic residues" evidence="1">
    <location>
        <begin position="422"/>
        <end position="441"/>
    </location>
</feature>
<dbReference type="Pfam" id="PF21666">
    <property type="entry name" value="DUF4246_N"/>
    <property type="match status" value="1"/>
</dbReference>
<feature type="domain" description="DUF4246" evidence="3">
    <location>
        <begin position="17"/>
        <end position="103"/>
    </location>
</feature>
<feature type="region of interest" description="Disordered" evidence="1">
    <location>
        <begin position="220"/>
        <end position="257"/>
    </location>
</feature>
<accession>A0A4Y7TJW7</accession>
<organism evidence="4 5">
    <name type="scientific">Coprinellus micaceus</name>
    <name type="common">Glistening ink-cap mushroom</name>
    <name type="synonym">Coprinus micaceus</name>
    <dbReference type="NCBI Taxonomy" id="71717"/>
    <lineage>
        <taxon>Eukaryota</taxon>
        <taxon>Fungi</taxon>
        <taxon>Dikarya</taxon>
        <taxon>Basidiomycota</taxon>
        <taxon>Agaricomycotina</taxon>
        <taxon>Agaricomycetes</taxon>
        <taxon>Agaricomycetidae</taxon>
        <taxon>Agaricales</taxon>
        <taxon>Agaricineae</taxon>
        <taxon>Psathyrellaceae</taxon>
        <taxon>Coprinellus</taxon>
    </lineage>
</organism>
<evidence type="ECO:0000256" key="1">
    <source>
        <dbReference type="SAM" id="MobiDB-lite"/>
    </source>
</evidence>
<proteinExistence type="predicted"/>
<comment type="caution">
    <text evidence="4">The sequence shown here is derived from an EMBL/GenBank/DDBJ whole genome shotgun (WGS) entry which is preliminary data.</text>
</comment>
<dbReference type="Proteomes" id="UP000298030">
    <property type="component" value="Unassembled WGS sequence"/>
</dbReference>
<evidence type="ECO:0000313" key="5">
    <source>
        <dbReference type="Proteomes" id="UP000298030"/>
    </source>
</evidence>
<dbReference type="Pfam" id="PF14033">
    <property type="entry name" value="DUF4246"/>
    <property type="match status" value="1"/>
</dbReference>
<feature type="compositionally biased region" description="Acidic residues" evidence="1">
    <location>
        <begin position="233"/>
        <end position="250"/>
    </location>
</feature>